<dbReference type="GO" id="GO:0001228">
    <property type="term" value="F:DNA-binding transcription activator activity, RNA polymerase II-specific"/>
    <property type="evidence" value="ECO:0007669"/>
    <property type="project" value="TreeGrafter"/>
</dbReference>
<dbReference type="CDD" id="cd00067">
    <property type="entry name" value="GAL4"/>
    <property type="match status" value="1"/>
</dbReference>
<dbReference type="Pfam" id="PF00172">
    <property type="entry name" value="Zn_clus"/>
    <property type="match status" value="1"/>
</dbReference>
<gene>
    <name evidence="3" type="ORF">P154DRAFT_483180</name>
</gene>
<sequence length="426" mass="49153">MDIDTKPGFQVLSFINSDLKIRDYRKQRPHRKSRSGCVPCKEKKVKCDECKPMCVRCRRNRRTCAYDRPYEGEHEYNIMGGVAITKLSTVSSITALYPSPKNGTPGIQLLHHFCTNWDAIFRMPGRDELVSLSQSNSLIRNTLLAITACYLRHMSPRILQHRIAEHFYQSLAIQDFQTALETPSKSLGQQGVNALLLAALLLNMIAFTLPYQGNGVEDDPKSSWVFSFREDRLGWLALQAGLRPLSISLSAYTEKTVAFLDPIMFGHGKAGWREIRKFQSLSIVPESWIRAFKLKHDSFSCKSNNADQIDIFGPAMIALAYLRSIHPPHSMILLNWVFLMKIHGNLKSLLYNRDERALWLLGYWLGLMCRYEGIWWCERRVRRDYEAVCMRLHELHLGERAGVDGLYWKDMMQELEHAPVLERREG</sequence>
<dbReference type="PANTHER" id="PTHR47784:SF9">
    <property type="entry name" value="ZN(II)2CYS6 TRANSCRIPTION FACTOR (EUROFUNG)"/>
    <property type="match status" value="1"/>
</dbReference>
<dbReference type="SMART" id="SM00066">
    <property type="entry name" value="GAL4"/>
    <property type="match status" value="1"/>
</dbReference>
<dbReference type="GO" id="GO:0008270">
    <property type="term" value="F:zinc ion binding"/>
    <property type="evidence" value="ECO:0007669"/>
    <property type="project" value="InterPro"/>
</dbReference>
<keyword evidence="4" id="KW-1185">Reference proteome</keyword>
<keyword evidence="1" id="KW-0539">Nucleus</keyword>
<evidence type="ECO:0000313" key="4">
    <source>
        <dbReference type="Proteomes" id="UP000799779"/>
    </source>
</evidence>
<evidence type="ECO:0000313" key="3">
    <source>
        <dbReference type="EMBL" id="KAF2005713.1"/>
    </source>
</evidence>
<dbReference type="OrthoDB" id="416217at2759"/>
<accession>A0A6A5WV75</accession>
<dbReference type="InterPro" id="IPR036864">
    <property type="entry name" value="Zn2-C6_fun-type_DNA-bd_sf"/>
</dbReference>
<dbReference type="EMBL" id="ML977562">
    <property type="protein sequence ID" value="KAF2005713.1"/>
    <property type="molecule type" value="Genomic_DNA"/>
</dbReference>
<dbReference type="Pfam" id="PF11951">
    <property type="entry name" value="Fungal_trans_2"/>
    <property type="match status" value="1"/>
</dbReference>
<organism evidence="3 4">
    <name type="scientific">Amniculicola lignicola CBS 123094</name>
    <dbReference type="NCBI Taxonomy" id="1392246"/>
    <lineage>
        <taxon>Eukaryota</taxon>
        <taxon>Fungi</taxon>
        <taxon>Dikarya</taxon>
        <taxon>Ascomycota</taxon>
        <taxon>Pezizomycotina</taxon>
        <taxon>Dothideomycetes</taxon>
        <taxon>Pleosporomycetidae</taxon>
        <taxon>Pleosporales</taxon>
        <taxon>Amniculicolaceae</taxon>
        <taxon>Amniculicola</taxon>
    </lineage>
</organism>
<protein>
    <recommendedName>
        <fullName evidence="2">Zn(2)-C6 fungal-type domain-containing protein</fullName>
    </recommendedName>
</protein>
<name>A0A6A5WV75_9PLEO</name>
<dbReference type="SUPFAM" id="SSF57701">
    <property type="entry name" value="Zn2/Cys6 DNA-binding domain"/>
    <property type="match status" value="1"/>
</dbReference>
<evidence type="ECO:0000259" key="2">
    <source>
        <dbReference type="PROSITE" id="PS50048"/>
    </source>
</evidence>
<dbReference type="InterPro" id="IPR053157">
    <property type="entry name" value="Sterol_Uptake_Regulator"/>
</dbReference>
<dbReference type="PROSITE" id="PS50048">
    <property type="entry name" value="ZN2_CY6_FUNGAL_2"/>
    <property type="match status" value="1"/>
</dbReference>
<dbReference type="Gene3D" id="4.10.240.10">
    <property type="entry name" value="Zn(2)-C6 fungal-type DNA-binding domain"/>
    <property type="match status" value="1"/>
</dbReference>
<reference evidence="3" key="1">
    <citation type="journal article" date="2020" name="Stud. Mycol.">
        <title>101 Dothideomycetes genomes: a test case for predicting lifestyles and emergence of pathogens.</title>
        <authorList>
            <person name="Haridas S."/>
            <person name="Albert R."/>
            <person name="Binder M."/>
            <person name="Bloem J."/>
            <person name="Labutti K."/>
            <person name="Salamov A."/>
            <person name="Andreopoulos B."/>
            <person name="Baker S."/>
            <person name="Barry K."/>
            <person name="Bills G."/>
            <person name="Bluhm B."/>
            <person name="Cannon C."/>
            <person name="Castanera R."/>
            <person name="Culley D."/>
            <person name="Daum C."/>
            <person name="Ezra D."/>
            <person name="Gonzalez J."/>
            <person name="Henrissat B."/>
            <person name="Kuo A."/>
            <person name="Liang C."/>
            <person name="Lipzen A."/>
            <person name="Lutzoni F."/>
            <person name="Magnuson J."/>
            <person name="Mondo S."/>
            <person name="Nolan M."/>
            <person name="Ohm R."/>
            <person name="Pangilinan J."/>
            <person name="Park H.-J."/>
            <person name="Ramirez L."/>
            <person name="Alfaro M."/>
            <person name="Sun H."/>
            <person name="Tritt A."/>
            <person name="Yoshinaga Y."/>
            <person name="Zwiers L.-H."/>
            <person name="Turgeon B."/>
            <person name="Goodwin S."/>
            <person name="Spatafora J."/>
            <person name="Crous P."/>
            <person name="Grigoriev I."/>
        </authorList>
    </citation>
    <scope>NUCLEOTIDE SEQUENCE</scope>
    <source>
        <strain evidence="3">CBS 123094</strain>
    </source>
</reference>
<dbReference type="InterPro" id="IPR021858">
    <property type="entry name" value="Fun_TF"/>
</dbReference>
<dbReference type="PROSITE" id="PS00463">
    <property type="entry name" value="ZN2_CY6_FUNGAL_1"/>
    <property type="match status" value="1"/>
</dbReference>
<feature type="domain" description="Zn(2)-C6 fungal-type" evidence="2">
    <location>
        <begin position="36"/>
        <end position="66"/>
    </location>
</feature>
<dbReference type="AlphaFoldDB" id="A0A6A5WV75"/>
<proteinExistence type="predicted"/>
<dbReference type="Proteomes" id="UP000799779">
    <property type="component" value="Unassembled WGS sequence"/>
</dbReference>
<evidence type="ECO:0000256" key="1">
    <source>
        <dbReference type="ARBA" id="ARBA00023242"/>
    </source>
</evidence>
<dbReference type="InterPro" id="IPR001138">
    <property type="entry name" value="Zn2Cys6_DnaBD"/>
</dbReference>
<dbReference type="PANTHER" id="PTHR47784">
    <property type="entry name" value="STEROL UPTAKE CONTROL PROTEIN 2"/>
    <property type="match status" value="1"/>
</dbReference>